<dbReference type="InterPro" id="IPR036236">
    <property type="entry name" value="Znf_C2H2_sf"/>
</dbReference>
<feature type="region of interest" description="Disordered" evidence="14">
    <location>
        <begin position="765"/>
        <end position="845"/>
    </location>
</feature>
<keyword evidence="9" id="KW-0805">Transcription regulation</keyword>
<comment type="caution">
    <text evidence="16">The sequence shown here is derived from an EMBL/GenBank/DDBJ whole genome shotgun (WGS) entry which is preliminary data.</text>
</comment>
<dbReference type="Pfam" id="PF13836">
    <property type="entry name" value="DUF4195"/>
    <property type="match status" value="2"/>
</dbReference>
<evidence type="ECO:0000313" key="16">
    <source>
        <dbReference type="EMBL" id="GAB0194075.1"/>
    </source>
</evidence>
<dbReference type="InterPro" id="IPR050527">
    <property type="entry name" value="Snail/Krueppel_Znf"/>
</dbReference>
<comment type="function">
    <text evidence="1">May function as a transcription factor.</text>
</comment>
<feature type="compositionally biased region" description="Low complexity" evidence="14">
    <location>
        <begin position="590"/>
        <end position="607"/>
    </location>
</feature>
<name>A0ABC9X8W0_GRUJA</name>
<feature type="domain" description="C2H2-type" evidence="15">
    <location>
        <begin position="390"/>
        <end position="418"/>
    </location>
</feature>
<dbReference type="FunFam" id="3.30.160.60:FF:000298">
    <property type="entry name" value="zinc finger protein 280D isoform X1"/>
    <property type="match status" value="1"/>
</dbReference>
<proteinExistence type="predicted"/>
<evidence type="ECO:0000256" key="8">
    <source>
        <dbReference type="ARBA" id="ARBA00022843"/>
    </source>
</evidence>
<evidence type="ECO:0000256" key="14">
    <source>
        <dbReference type="SAM" id="MobiDB-lite"/>
    </source>
</evidence>
<keyword evidence="17" id="KW-1185">Reference proteome</keyword>
<dbReference type="InterPro" id="IPR025243">
    <property type="entry name" value="DUF4195"/>
</dbReference>
<keyword evidence="12" id="KW-0539">Nucleus</keyword>
<evidence type="ECO:0000256" key="11">
    <source>
        <dbReference type="ARBA" id="ARBA00023163"/>
    </source>
</evidence>
<dbReference type="Pfam" id="PF25429">
    <property type="entry name" value="zf-POGZ"/>
    <property type="match status" value="1"/>
</dbReference>
<reference evidence="16 17" key="1">
    <citation type="submission" date="2024-06" db="EMBL/GenBank/DDBJ databases">
        <title>The draft genome of Grus japonensis, version 3.</title>
        <authorList>
            <person name="Nabeshima K."/>
            <person name="Suzuki S."/>
            <person name="Onuma M."/>
        </authorList>
    </citation>
    <scope>NUCLEOTIDE SEQUENCE [LARGE SCALE GENOMIC DNA]</scope>
    <source>
        <strain evidence="16 17">451A</strain>
    </source>
</reference>
<gene>
    <name evidence="16" type="ORF">GRJ2_001872800</name>
</gene>
<dbReference type="PROSITE" id="PS00028">
    <property type="entry name" value="ZINC_FINGER_C2H2_1"/>
    <property type="match status" value="4"/>
</dbReference>
<keyword evidence="7" id="KW-0862">Zinc</keyword>
<dbReference type="InterPro" id="IPR059074">
    <property type="entry name" value="zf-C2H2_Z280C_D"/>
</dbReference>
<keyword evidence="8" id="KW-0832">Ubl conjugation</keyword>
<dbReference type="SUPFAM" id="SSF57667">
    <property type="entry name" value="beta-beta-alpha zinc fingers"/>
    <property type="match status" value="1"/>
</dbReference>
<keyword evidence="10" id="KW-0238">DNA-binding</keyword>
<dbReference type="GO" id="GO:0005634">
    <property type="term" value="C:nucleus"/>
    <property type="evidence" value="ECO:0007669"/>
    <property type="project" value="UniProtKB-SubCell"/>
</dbReference>
<protein>
    <submittedName>
        <fullName evidence="16">Zinc finger protein 280D</fullName>
    </submittedName>
</protein>
<organism evidence="16 17">
    <name type="scientific">Grus japonensis</name>
    <name type="common">Japanese crane</name>
    <name type="synonym">Red-crowned crane</name>
    <dbReference type="NCBI Taxonomy" id="30415"/>
    <lineage>
        <taxon>Eukaryota</taxon>
        <taxon>Metazoa</taxon>
        <taxon>Chordata</taxon>
        <taxon>Craniata</taxon>
        <taxon>Vertebrata</taxon>
        <taxon>Euteleostomi</taxon>
        <taxon>Archelosauria</taxon>
        <taxon>Archosauria</taxon>
        <taxon>Dinosauria</taxon>
        <taxon>Saurischia</taxon>
        <taxon>Theropoda</taxon>
        <taxon>Coelurosauria</taxon>
        <taxon>Aves</taxon>
        <taxon>Neognathae</taxon>
        <taxon>Neoaves</taxon>
        <taxon>Gruiformes</taxon>
        <taxon>Gruidae</taxon>
        <taxon>Grus</taxon>
    </lineage>
</organism>
<dbReference type="GO" id="GO:0003677">
    <property type="term" value="F:DNA binding"/>
    <property type="evidence" value="ECO:0007669"/>
    <property type="project" value="UniProtKB-KW"/>
</dbReference>
<dbReference type="PANTHER" id="PTHR24388:SF34">
    <property type="entry name" value="ZINC FINGER PROTEIN 280D"/>
    <property type="match status" value="1"/>
</dbReference>
<evidence type="ECO:0000259" key="15">
    <source>
        <dbReference type="PROSITE" id="PS50157"/>
    </source>
</evidence>
<feature type="compositionally biased region" description="Basic and acidic residues" evidence="14">
    <location>
        <begin position="784"/>
        <end position="797"/>
    </location>
</feature>
<dbReference type="InterPro" id="IPR013087">
    <property type="entry name" value="Znf_C2H2_type"/>
</dbReference>
<feature type="region of interest" description="Disordered" evidence="14">
    <location>
        <begin position="558"/>
        <end position="618"/>
    </location>
</feature>
<evidence type="ECO:0000256" key="5">
    <source>
        <dbReference type="ARBA" id="ARBA00022737"/>
    </source>
</evidence>
<feature type="compositionally biased region" description="Low complexity" evidence="14">
    <location>
        <begin position="558"/>
        <end position="577"/>
    </location>
</feature>
<evidence type="ECO:0000256" key="10">
    <source>
        <dbReference type="ARBA" id="ARBA00023125"/>
    </source>
</evidence>
<feature type="region of interest" description="Disordered" evidence="14">
    <location>
        <begin position="913"/>
        <end position="993"/>
    </location>
</feature>
<feature type="region of interest" description="Disordered" evidence="14">
    <location>
        <begin position="82"/>
        <end position="114"/>
    </location>
</feature>
<evidence type="ECO:0000313" key="17">
    <source>
        <dbReference type="Proteomes" id="UP001623348"/>
    </source>
</evidence>
<dbReference type="GO" id="GO:0008270">
    <property type="term" value="F:zinc ion binding"/>
    <property type="evidence" value="ECO:0007669"/>
    <property type="project" value="UniProtKB-KW"/>
</dbReference>
<dbReference type="EMBL" id="BAAFJT010000010">
    <property type="protein sequence ID" value="GAB0194075.1"/>
    <property type="molecule type" value="Genomic_DNA"/>
</dbReference>
<keyword evidence="4" id="KW-0479">Metal-binding</keyword>
<keyword evidence="3" id="KW-1017">Isopeptide bond</keyword>
<evidence type="ECO:0000256" key="12">
    <source>
        <dbReference type="ARBA" id="ARBA00023242"/>
    </source>
</evidence>
<keyword evidence="6 13" id="KW-0863">Zinc-finger</keyword>
<evidence type="ECO:0000256" key="2">
    <source>
        <dbReference type="ARBA" id="ARBA00004123"/>
    </source>
</evidence>
<evidence type="ECO:0000256" key="7">
    <source>
        <dbReference type="ARBA" id="ARBA00022833"/>
    </source>
</evidence>
<evidence type="ECO:0000256" key="13">
    <source>
        <dbReference type="PROSITE-ProRule" id="PRU00042"/>
    </source>
</evidence>
<feature type="compositionally biased region" description="Polar residues" evidence="14">
    <location>
        <begin position="919"/>
        <end position="928"/>
    </location>
</feature>
<dbReference type="Proteomes" id="UP001623348">
    <property type="component" value="Unassembled WGS sequence"/>
</dbReference>
<dbReference type="Gene3D" id="3.30.160.60">
    <property type="entry name" value="Classic Zinc Finger"/>
    <property type="match status" value="1"/>
</dbReference>
<keyword evidence="5" id="KW-0677">Repeat</keyword>
<sequence>MAPQQEGSEAACRGLSGRAARLKMAELFMECEEEELEPWQKRVKEVEEDDDDDEPIFVGEISSSKPASTYILNRVNLSSSRRGIQNGAPSRGTVTTFKPDSHYVTPASSPSAMPVSSVFQSVSRPTTSSVAVQPLSVPVNVSGTSQTLQRPVAGCLSTQQMPGSSSGISQPVNRPVTIPVTTQPVSRNTTVPVVAQPVSRPVTTVTAQPVILNQDYIMDSPPAAPDNTSGILFGVRQNSGVPQYQTGPAVNVTGTNAVSSTIKNGGPFPRACPKCNIHFNLMDPLKNHMKYCCPDMVNNFFLGAAKTECSSTTSKTAESEKGKLIMLVNDFYYGKHEGDTQQVQQEQKTHTTFKCFSCLKVLKNNIRFMNHMKHHLELEKQSSESWESHTTCQHCYRQFPTPFQLQCHIESTHTPYESSTICKICELSFETEQVLLQHMKDNHKPGEMPYVCQVCNYRSSAFSDVETHFRTVHENTKHLLCPFCLKVIKIGAPYMHHYMRHQKKGIYRCTKCRLQFLTCKEKMDHKTQHHRTFRKPKQLEGLPPGTKVTIRASVGSLQSGSSATSSVSTSTSTFQLSPKVKNTTTKNHNRSNTNKSKAKSKPTTSKKQNAWTNSKKKKEVTNTALHNLRYRLGAHKCIECYSEIKDFASHFPAYVHCSLCRYNTSCSKAYVNHMMSFHSARQSKRFWIYKKHSEELRGVTVVCLNCDFLTDVSGLDSMATHLSESHTHTCQVIIEKVSVDIPTAEQVSELKTEISIRERGAKLEKISRPSLSEGKTETPAFESKQGHDSSDETKECNRNQTKKVASVEKNEENSSSNTENVPSLELPDNSSKNSLHEKGACCDSDNNKQLVDEKQKCIHDESELKTCQSSDDVIVNEQTKIHSLDETTLSAMNARDLKLTLGEDVSFEQFLRKRDEPESVSSDISEQGSIHLEPLTPSEVLEHEATEILQKGNVAPSSKKAGQLSEQTDETSKESSPNRMETIVNKTDENEAS</sequence>
<accession>A0ABC9X8W0</accession>
<evidence type="ECO:0000256" key="6">
    <source>
        <dbReference type="ARBA" id="ARBA00022771"/>
    </source>
</evidence>
<dbReference type="PANTHER" id="PTHR24388">
    <property type="entry name" value="ZINC FINGER PROTEIN"/>
    <property type="match status" value="1"/>
</dbReference>
<dbReference type="PROSITE" id="PS50157">
    <property type="entry name" value="ZINC_FINGER_C2H2_2"/>
    <property type="match status" value="2"/>
</dbReference>
<evidence type="ECO:0000256" key="4">
    <source>
        <dbReference type="ARBA" id="ARBA00022723"/>
    </source>
</evidence>
<evidence type="ECO:0000256" key="9">
    <source>
        <dbReference type="ARBA" id="ARBA00023015"/>
    </source>
</evidence>
<dbReference type="SMART" id="SM00355">
    <property type="entry name" value="ZnF_C2H2"/>
    <property type="match status" value="9"/>
</dbReference>
<dbReference type="InterPro" id="IPR057618">
    <property type="entry name" value="Znf_POGZ/Z280C-D-like"/>
</dbReference>
<evidence type="ECO:0000256" key="3">
    <source>
        <dbReference type="ARBA" id="ARBA00022499"/>
    </source>
</evidence>
<keyword evidence="11" id="KW-0804">Transcription</keyword>
<comment type="subcellular location">
    <subcellularLocation>
        <location evidence="2">Nucleus</location>
    </subcellularLocation>
</comment>
<dbReference type="Pfam" id="PF25414">
    <property type="entry name" value="zf-C2H2_Z280C_D"/>
    <property type="match status" value="1"/>
</dbReference>
<dbReference type="AlphaFoldDB" id="A0ABC9X8W0"/>
<evidence type="ECO:0000256" key="1">
    <source>
        <dbReference type="ARBA" id="ARBA00003729"/>
    </source>
</evidence>
<feature type="domain" description="C2H2-type" evidence="15">
    <location>
        <begin position="450"/>
        <end position="478"/>
    </location>
</feature>